<dbReference type="GeneID" id="28901667"/>
<dbReference type="GO" id="GO:0043328">
    <property type="term" value="P:protein transport to vacuole involved in ubiquitin-dependent protein catabolic process via the multivesicular body sorting pathway"/>
    <property type="evidence" value="ECO:0007669"/>
    <property type="project" value="EnsemblFungi"/>
</dbReference>
<evidence type="ECO:0000256" key="4">
    <source>
        <dbReference type="ARBA" id="ARBA00040017"/>
    </source>
</evidence>
<feature type="coiled-coil region" evidence="6">
    <location>
        <begin position="20"/>
        <end position="93"/>
    </location>
</feature>
<evidence type="ECO:0000256" key="1">
    <source>
        <dbReference type="ARBA" id="ARBA00004177"/>
    </source>
</evidence>
<dbReference type="OrthoDB" id="5592979at2759"/>
<evidence type="ECO:0000256" key="6">
    <source>
        <dbReference type="SAM" id="Coils"/>
    </source>
</evidence>
<feature type="region of interest" description="Disordered" evidence="7">
    <location>
        <begin position="184"/>
        <end position="223"/>
    </location>
</feature>
<evidence type="ECO:0000256" key="5">
    <source>
        <dbReference type="ARBA" id="ARBA00042586"/>
    </source>
</evidence>
<keyword evidence="3" id="KW-0967">Endosome</keyword>
<name>A0A164ZW31_XYLHT</name>
<dbReference type="PANTHER" id="PTHR22761">
    <property type="entry name" value="CHARGED MULTIVESICULAR BODY PROTEIN"/>
    <property type="match status" value="1"/>
</dbReference>
<dbReference type="Gene3D" id="1.10.287.1060">
    <property type="entry name" value="ESAT-6-like"/>
    <property type="match status" value="1"/>
</dbReference>
<organism evidence="8 9">
    <name type="scientific">Xylona heveae (strain CBS 132557 / TC161)</name>
    <dbReference type="NCBI Taxonomy" id="1328760"/>
    <lineage>
        <taxon>Eukaryota</taxon>
        <taxon>Fungi</taxon>
        <taxon>Dikarya</taxon>
        <taxon>Ascomycota</taxon>
        <taxon>Pezizomycotina</taxon>
        <taxon>Xylonomycetes</taxon>
        <taxon>Xylonales</taxon>
        <taxon>Xylonaceae</taxon>
        <taxon>Xylona</taxon>
    </lineage>
</organism>
<evidence type="ECO:0000256" key="3">
    <source>
        <dbReference type="ARBA" id="ARBA00022753"/>
    </source>
</evidence>
<comment type="similarity">
    <text evidence="2">Belongs to the SNF7 family.</text>
</comment>
<reference evidence="8 9" key="1">
    <citation type="journal article" date="2016" name="Fungal Biol.">
        <title>The genome of Xylona heveae provides a window into fungal endophytism.</title>
        <authorList>
            <person name="Gazis R."/>
            <person name="Kuo A."/>
            <person name="Riley R."/>
            <person name="LaButti K."/>
            <person name="Lipzen A."/>
            <person name="Lin J."/>
            <person name="Amirebrahimi M."/>
            <person name="Hesse C.N."/>
            <person name="Spatafora J.W."/>
            <person name="Henrissat B."/>
            <person name="Hainaut M."/>
            <person name="Grigoriev I.V."/>
            <person name="Hibbett D.S."/>
        </authorList>
    </citation>
    <scope>NUCLEOTIDE SEQUENCE [LARGE SCALE GENOMIC DNA]</scope>
    <source>
        <strain evidence="8 9">TC161</strain>
    </source>
</reference>
<evidence type="ECO:0000256" key="2">
    <source>
        <dbReference type="ARBA" id="ARBA00006190"/>
    </source>
</evidence>
<proteinExistence type="inferred from homology"/>
<dbReference type="OMA" id="MKQIHGG"/>
<dbReference type="GO" id="GO:0000815">
    <property type="term" value="C:ESCRT III complex"/>
    <property type="evidence" value="ECO:0007669"/>
    <property type="project" value="EnsemblFungi"/>
</dbReference>
<dbReference type="GO" id="GO:0070676">
    <property type="term" value="P:intralumenal vesicle formation"/>
    <property type="evidence" value="ECO:0007669"/>
    <property type="project" value="EnsemblFungi"/>
</dbReference>
<dbReference type="AlphaFoldDB" id="A0A164ZW31"/>
<dbReference type="GO" id="GO:1904669">
    <property type="term" value="P:ATP export"/>
    <property type="evidence" value="ECO:0007669"/>
    <property type="project" value="EnsemblFungi"/>
</dbReference>
<evidence type="ECO:0000313" key="9">
    <source>
        <dbReference type="Proteomes" id="UP000076632"/>
    </source>
</evidence>
<accession>A0A164ZW31</accession>
<evidence type="ECO:0000256" key="7">
    <source>
        <dbReference type="SAM" id="MobiDB-lite"/>
    </source>
</evidence>
<dbReference type="STRING" id="1328760.A0A164ZW31"/>
<gene>
    <name evidence="8" type="ORF">L228DRAFT_36957</name>
</gene>
<dbReference type="GO" id="GO:0007031">
    <property type="term" value="P:peroxisome organization"/>
    <property type="evidence" value="ECO:0007669"/>
    <property type="project" value="EnsemblFungi"/>
</dbReference>
<comment type="subcellular location">
    <subcellularLocation>
        <location evidence="1">Endosome</location>
    </subcellularLocation>
</comment>
<evidence type="ECO:0000313" key="8">
    <source>
        <dbReference type="EMBL" id="KZF19605.1"/>
    </source>
</evidence>
<dbReference type="Proteomes" id="UP000076632">
    <property type="component" value="Unassembled WGS sequence"/>
</dbReference>
<dbReference type="InParanoid" id="A0A164ZW31"/>
<dbReference type="EMBL" id="KV407465">
    <property type="protein sequence ID" value="KZF19605.1"/>
    <property type="molecule type" value="Genomic_DNA"/>
</dbReference>
<protein>
    <recommendedName>
        <fullName evidence="4">Vacuolar-sorting protein SNF7</fullName>
    </recommendedName>
    <alternativeName>
        <fullName evidence="5">Vacuolar protein-sorting-associated protein 32</fullName>
    </alternativeName>
</protein>
<dbReference type="PANTHER" id="PTHR22761:SF10">
    <property type="entry name" value="GH13992P"/>
    <property type="match status" value="1"/>
</dbReference>
<dbReference type="GO" id="GO:0061709">
    <property type="term" value="P:reticulophagy"/>
    <property type="evidence" value="ECO:0007669"/>
    <property type="project" value="EnsemblFungi"/>
</dbReference>
<feature type="compositionally biased region" description="Basic and acidic residues" evidence="7">
    <location>
        <begin position="213"/>
        <end position="223"/>
    </location>
</feature>
<sequence length="223" mass="24550">MLSWFGGGGQKKSDATKNAIIGLRSQLEMLQKRERHLENLVAEQDAAARKFVSTNKNAAKSALRRKKQHEHSLEQTSAQISTLEQQIYSIEAANINQETLKAMQNAGAAMKRIHGGLTMDKVDSTMDELREQHALGEEIATAITSAPIGEQLDEGELEDELNDLAQEELDNKMLKTGTVPVSDQVHRLPTPASGELAGKAPAHIEEEDDEEAELRKLQAEMAM</sequence>
<dbReference type="GO" id="GO:0042802">
    <property type="term" value="F:identical protein binding"/>
    <property type="evidence" value="ECO:0007669"/>
    <property type="project" value="EnsemblFungi"/>
</dbReference>
<keyword evidence="9" id="KW-1185">Reference proteome</keyword>
<dbReference type="GO" id="GO:0005829">
    <property type="term" value="C:cytosol"/>
    <property type="evidence" value="ECO:0007669"/>
    <property type="project" value="EnsemblFungi"/>
</dbReference>
<dbReference type="InterPro" id="IPR005024">
    <property type="entry name" value="Snf7_fam"/>
</dbReference>
<keyword evidence="6" id="KW-0175">Coiled coil</keyword>
<dbReference type="RefSeq" id="XP_018185160.1">
    <property type="nucleotide sequence ID" value="XM_018336530.1"/>
</dbReference>
<dbReference type="GO" id="GO:0009898">
    <property type="term" value="C:cytoplasmic side of plasma membrane"/>
    <property type="evidence" value="ECO:0007669"/>
    <property type="project" value="TreeGrafter"/>
</dbReference>
<dbReference type="Pfam" id="PF03357">
    <property type="entry name" value="Snf7"/>
    <property type="match status" value="1"/>
</dbReference>
<dbReference type="FunCoup" id="A0A164ZW31">
    <property type="interactions" value="640"/>
</dbReference>
<dbReference type="GO" id="GO:0005771">
    <property type="term" value="C:multivesicular body"/>
    <property type="evidence" value="ECO:0007669"/>
    <property type="project" value="TreeGrafter"/>
</dbReference>